<dbReference type="EMBL" id="JADGMS010000008">
    <property type="protein sequence ID" value="KAF9676586.1"/>
    <property type="molecule type" value="Genomic_DNA"/>
</dbReference>
<keyword evidence="2" id="KW-1185">Reference proteome</keyword>
<dbReference type="Proteomes" id="UP000657918">
    <property type="component" value="Chromosome 8"/>
</dbReference>
<accession>A0A835JX14</accession>
<name>A0A835JX14_9ROSI</name>
<gene>
    <name evidence="1" type="ORF">SADUNF_Sadunf08G0017700</name>
</gene>
<evidence type="ECO:0000313" key="1">
    <source>
        <dbReference type="EMBL" id="KAF9676586.1"/>
    </source>
</evidence>
<comment type="caution">
    <text evidence="1">The sequence shown here is derived from an EMBL/GenBank/DDBJ whole genome shotgun (WGS) entry which is preliminary data.</text>
</comment>
<evidence type="ECO:0000313" key="2">
    <source>
        <dbReference type="Proteomes" id="UP000657918"/>
    </source>
</evidence>
<reference evidence="1 2" key="1">
    <citation type="submission" date="2020-10" db="EMBL/GenBank/DDBJ databases">
        <title>Plant Genome Project.</title>
        <authorList>
            <person name="Zhang R.-G."/>
        </authorList>
    </citation>
    <scope>NUCLEOTIDE SEQUENCE [LARGE SCALE GENOMIC DNA]</scope>
    <source>
        <strain evidence="1">FAFU-HL-1</strain>
        <tissue evidence="1">Leaf</tissue>
    </source>
</reference>
<organism evidence="1 2">
    <name type="scientific">Salix dunnii</name>
    <dbReference type="NCBI Taxonomy" id="1413687"/>
    <lineage>
        <taxon>Eukaryota</taxon>
        <taxon>Viridiplantae</taxon>
        <taxon>Streptophyta</taxon>
        <taxon>Embryophyta</taxon>
        <taxon>Tracheophyta</taxon>
        <taxon>Spermatophyta</taxon>
        <taxon>Magnoliopsida</taxon>
        <taxon>eudicotyledons</taxon>
        <taxon>Gunneridae</taxon>
        <taxon>Pentapetalae</taxon>
        <taxon>rosids</taxon>
        <taxon>fabids</taxon>
        <taxon>Malpighiales</taxon>
        <taxon>Salicaceae</taxon>
        <taxon>Saliceae</taxon>
        <taxon>Salix</taxon>
    </lineage>
</organism>
<sequence length="81" mass="9752">MESKARIRIRRQGGDKVECPDLVYVHITYEIKYGSFPFLFLTGFSLFPSLTTAKTWNFPALTRLRFFRPLSYRSERFRHMR</sequence>
<protein>
    <submittedName>
        <fullName evidence="1">Uncharacterized protein</fullName>
    </submittedName>
</protein>
<proteinExistence type="predicted"/>
<dbReference type="AlphaFoldDB" id="A0A835JX14"/>